<dbReference type="Proteomes" id="UP000316560">
    <property type="component" value="Unassembled WGS sequence"/>
</dbReference>
<dbReference type="OrthoDB" id="5511344at2"/>
<evidence type="ECO:0000313" key="1">
    <source>
        <dbReference type="EMBL" id="TQO19800.1"/>
    </source>
</evidence>
<keyword evidence="1" id="KW-0808">Transferase</keyword>
<dbReference type="AlphaFoldDB" id="A0A8H2K453"/>
<accession>A0A8H2K453</accession>
<dbReference type="Pfam" id="PF20143">
    <property type="entry name" value="NAD_kinase_C"/>
    <property type="match status" value="1"/>
</dbReference>
<sequence>MAKNPSAVPRVGVIVNPIAGMGGTVALHGTDGDASKRARELGAVPGSEARMRRTLAILCREHPGALEIVAADGAMGADSVRASGLALSSTVGIARDLTSAQDTRSAAIAMRDAGVELLLFAGGDGTAADIVGAVDTSITLLGTPSGVKMHSGVFARTPERAGEIAAEYLLAGDRRSTEEAEVLDVTPGEDELSDIGVARVPRATAGVQGSKVMRATNTNADIRALGAQIAATMRADTTYILGCGTTVGSILTALGLEGTRNGFDIVANGTIVTKDASESALFAHLSQHPSSVLVLGVVGGQGFLLGRGNQQISPRVLSLIDDENIVIVAAQNKIDALHPPELHVDLGQSEPHAALQGYRRVRTSPTRSTVLRITN</sequence>
<organism evidence="1 2">
    <name type="scientific">Rhodoglobus vestalii</name>
    <dbReference type="NCBI Taxonomy" id="193384"/>
    <lineage>
        <taxon>Bacteria</taxon>
        <taxon>Bacillati</taxon>
        <taxon>Actinomycetota</taxon>
        <taxon>Actinomycetes</taxon>
        <taxon>Micrococcales</taxon>
        <taxon>Microbacteriaceae</taxon>
        <taxon>Rhodoglobus</taxon>
    </lineage>
</organism>
<dbReference type="PANTHER" id="PTHR40697">
    <property type="entry name" value="ACETOIN CATABOLISM PROTEIN X"/>
    <property type="match status" value="1"/>
</dbReference>
<dbReference type="PANTHER" id="PTHR40697:SF2">
    <property type="entry name" value="ATP-NAD KINASE-RELATED"/>
    <property type="match status" value="1"/>
</dbReference>
<protein>
    <submittedName>
        <fullName evidence="1">Putative polyphosphate/ATP-dependent NAD kinase</fullName>
    </submittedName>
</protein>
<dbReference type="Pfam" id="PF01513">
    <property type="entry name" value="NAD_kinase"/>
    <property type="match status" value="1"/>
</dbReference>
<reference evidence="1 2" key="1">
    <citation type="submission" date="2019-06" db="EMBL/GenBank/DDBJ databases">
        <title>Sequencing the genomes of 1000 actinobacteria strains.</title>
        <authorList>
            <person name="Klenk H.-P."/>
        </authorList>
    </citation>
    <scope>NUCLEOTIDE SEQUENCE [LARGE SCALE GENOMIC DNA]</scope>
    <source>
        <strain evidence="1 2">DSM 21947</strain>
    </source>
</reference>
<evidence type="ECO:0000313" key="2">
    <source>
        <dbReference type="Proteomes" id="UP000316560"/>
    </source>
</evidence>
<dbReference type="EMBL" id="VFRA01000001">
    <property type="protein sequence ID" value="TQO19800.1"/>
    <property type="molecule type" value="Genomic_DNA"/>
</dbReference>
<dbReference type="GO" id="GO:0003951">
    <property type="term" value="F:NAD+ kinase activity"/>
    <property type="evidence" value="ECO:0007669"/>
    <property type="project" value="InterPro"/>
</dbReference>
<name>A0A8H2K453_9MICO</name>
<dbReference type="RefSeq" id="WP_141990245.1">
    <property type="nucleotide sequence ID" value="NZ_VFRA01000001.1"/>
</dbReference>
<keyword evidence="2" id="KW-1185">Reference proteome</keyword>
<keyword evidence="1" id="KW-0418">Kinase</keyword>
<dbReference type="InterPro" id="IPR039065">
    <property type="entry name" value="AcoX-like"/>
</dbReference>
<dbReference type="InterPro" id="IPR002504">
    <property type="entry name" value="NADK"/>
</dbReference>
<comment type="caution">
    <text evidence="1">The sequence shown here is derived from an EMBL/GenBank/DDBJ whole genome shotgun (WGS) entry which is preliminary data.</text>
</comment>
<proteinExistence type="predicted"/>
<dbReference type="GO" id="GO:0006741">
    <property type="term" value="P:NADP+ biosynthetic process"/>
    <property type="evidence" value="ECO:0007669"/>
    <property type="project" value="InterPro"/>
</dbReference>
<gene>
    <name evidence="1" type="ORF">FB472_1378</name>
</gene>